<dbReference type="PANTHER" id="PTHR30290:SF10">
    <property type="entry name" value="PERIPLASMIC OLIGOPEPTIDE-BINDING PROTEIN-RELATED"/>
    <property type="match status" value="1"/>
</dbReference>
<dbReference type="PIRSF" id="PIRSF002741">
    <property type="entry name" value="MppA"/>
    <property type="match status" value="1"/>
</dbReference>
<dbReference type="Pfam" id="PF00496">
    <property type="entry name" value="SBP_bac_5"/>
    <property type="match status" value="1"/>
</dbReference>
<evidence type="ECO:0000259" key="6">
    <source>
        <dbReference type="Pfam" id="PF00496"/>
    </source>
</evidence>
<dbReference type="GO" id="GO:1904680">
    <property type="term" value="F:peptide transmembrane transporter activity"/>
    <property type="evidence" value="ECO:0007669"/>
    <property type="project" value="TreeGrafter"/>
</dbReference>
<evidence type="ECO:0000256" key="3">
    <source>
        <dbReference type="ARBA" id="ARBA00022448"/>
    </source>
</evidence>
<organism evidence="7 8">
    <name type="scientific">Actinopolyspora mortivallis</name>
    <dbReference type="NCBI Taxonomy" id="33906"/>
    <lineage>
        <taxon>Bacteria</taxon>
        <taxon>Bacillati</taxon>
        <taxon>Actinomycetota</taxon>
        <taxon>Actinomycetes</taxon>
        <taxon>Actinopolysporales</taxon>
        <taxon>Actinopolysporaceae</taxon>
        <taxon>Actinopolyspora</taxon>
    </lineage>
</organism>
<dbReference type="STRING" id="1050202.GCA_000384035_01202"/>
<keyword evidence="5" id="KW-0812">Transmembrane</keyword>
<feature type="domain" description="Solute-binding protein family 5" evidence="6">
    <location>
        <begin position="116"/>
        <end position="490"/>
    </location>
</feature>
<dbReference type="Gene3D" id="3.10.105.10">
    <property type="entry name" value="Dipeptide-binding Protein, Domain 3"/>
    <property type="match status" value="1"/>
</dbReference>
<evidence type="ECO:0000313" key="7">
    <source>
        <dbReference type="EMBL" id="PRW65281.1"/>
    </source>
</evidence>
<accession>A0A2T0H1N7</accession>
<dbReference type="GO" id="GO:0015833">
    <property type="term" value="P:peptide transport"/>
    <property type="evidence" value="ECO:0007669"/>
    <property type="project" value="TreeGrafter"/>
</dbReference>
<keyword evidence="5" id="KW-0472">Membrane</keyword>
<dbReference type="InterPro" id="IPR039424">
    <property type="entry name" value="SBP_5"/>
</dbReference>
<keyword evidence="8" id="KW-1185">Reference proteome</keyword>
<dbReference type="InterPro" id="IPR023765">
    <property type="entry name" value="SBP_5_CS"/>
</dbReference>
<dbReference type="CDD" id="cd00995">
    <property type="entry name" value="PBP2_NikA_DppA_OppA_like"/>
    <property type="match status" value="1"/>
</dbReference>
<protein>
    <submittedName>
        <fullName evidence="7">Peptide ABC transporter substrate-binding protein</fullName>
    </submittedName>
</protein>
<feature type="transmembrane region" description="Helical" evidence="5">
    <location>
        <begin position="607"/>
        <end position="627"/>
    </location>
</feature>
<comment type="caution">
    <text evidence="7">The sequence shown here is derived from an EMBL/GenBank/DDBJ whole genome shotgun (WGS) entry which is preliminary data.</text>
</comment>
<keyword evidence="3" id="KW-0813">Transport</keyword>
<dbReference type="InterPro" id="IPR000914">
    <property type="entry name" value="SBP_5_dom"/>
</dbReference>
<dbReference type="PROSITE" id="PS01040">
    <property type="entry name" value="SBP_BACTERIAL_5"/>
    <property type="match status" value="1"/>
</dbReference>
<dbReference type="GO" id="GO:0043190">
    <property type="term" value="C:ATP-binding cassette (ABC) transporter complex"/>
    <property type="evidence" value="ECO:0007669"/>
    <property type="project" value="InterPro"/>
</dbReference>
<dbReference type="PANTHER" id="PTHR30290">
    <property type="entry name" value="PERIPLASMIC BINDING COMPONENT OF ABC TRANSPORTER"/>
    <property type="match status" value="1"/>
</dbReference>
<proteinExistence type="inferred from homology"/>
<dbReference type="SUPFAM" id="SSF53850">
    <property type="entry name" value="Periplasmic binding protein-like II"/>
    <property type="match status" value="1"/>
</dbReference>
<keyword evidence="4" id="KW-0732">Signal</keyword>
<keyword evidence="5" id="KW-1133">Transmembrane helix</keyword>
<sequence length="637" mass="70250">MTRNLAGWFFVDTYREGVITMRVSAVGVRTARPRAVVLIPLLVAALLVPSAPFAHTGTAQTRHDRAAADGEVTLRVGIQQEFDSLNPFLGFSLAATDVFRLIYPTLTTYAPEDFSVMPELATEWTSSPDKLTWTFRIRKGVSWSDGEPVTAADVVYTFERMMNDPAAATANGNYVDNVAEVHAPDARTVVIRTETPQATMRSLAVPIVPEHVWSGVDDVAGFANQRMPVVGSGPFVATEYRPQQYLTLEANEDFWRGPPTVDRLRFVNFENSDAAVQALRKGDIDVARELTPAQFDALDGAHDIERVRGKGRRFYEIVLNPGAANSAGAPIGTGHPALRDVRVRRAIDHAVNRAELVDRVLGGYGTVGAGYLPPIFRKYYWTPAEEQRRSFSIETANRALDEAGYPRGADGIRRGPSGKPLDFEFVLHGDSATDALVGEFVQEWLARVGIRVRLLPVSDNQVNQRTTAGDFDMVVSGWSVNPDPDYVLRLQTCGARPDPGGGGLPDSFLCDRRYDELYRRQLTEFDESERVETVKRAQQRFHEMATGLILFYPNALEAYRADRFSGFLRQPAERGVITAQQGYWGYYRAEPTEQARTAGGGGGYRSAALALGGALLLGGLVVAAVTVHRRRTAEHRE</sequence>
<evidence type="ECO:0000256" key="5">
    <source>
        <dbReference type="SAM" id="Phobius"/>
    </source>
</evidence>
<dbReference type="AlphaFoldDB" id="A0A2T0H1N7"/>
<evidence type="ECO:0000313" key="8">
    <source>
        <dbReference type="Proteomes" id="UP000239352"/>
    </source>
</evidence>
<reference evidence="7 8" key="1">
    <citation type="submission" date="2018-03" db="EMBL/GenBank/DDBJ databases">
        <title>Actinopolyspora mortivallis from Sahara, screening for active biomolecules.</title>
        <authorList>
            <person name="Selama O."/>
            <person name="Wellington E.M.H."/>
            <person name="Hacene H."/>
        </authorList>
    </citation>
    <scope>NUCLEOTIDE SEQUENCE [LARGE SCALE GENOMIC DNA]</scope>
    <source>
        <strain evidence="7 8">M5A</strain>
    </source>
</reference>
<gene>
    <name evidence="7" type="ORF">CEP50_01825</name>
</gene>
<name>A0A2T0H1N7_ACTMO</name>
<evidence type="ECO:0000256" key="1">
    <source>
        <dbReference type="ARBA" id="ARBA00004193"/>
    </source>
</evidence>
<dbReference type="InterPro" id="IPR030678">
    <property type="entry name" value="Peptide/Ni-bd"/>
</dbReference>
<dbReference type="InParanoid" id="A0A2T0H1N7"/>
<dbReference type="Gene3D" id="3.40.190.10">
    <property type="entry name" value="Periplasmic binding protein-like II"/>
    <property type="match status" value="1"/>
</dbReference>
<dbReference type="GO" id="GO:0042597">
    <property type="term" value="C:periplasmic space"/>
    <property type="evidence" value="ECO:0007669"/>
    <property type="project" value="UniProtKB-ARBA"/>
</dbReference>
<comment type="similarity">
    <text evidence="2">Belongs to the bacterial solute-binding protein 5 family.</text>
</comment>
<evidence type="ECO:0000256" key="4">
    <source>
        <dbReference type="ARBA" id="ARBA00022729"/>
    </source>
</evidence>
<dbReference type="EMBL" id="PVSR01000001">
    <property type="protein sequence ID" value="PRW65281.1"/>
    <property type="molecule type" value="Genomic_DNA"/>
</dbReference>
<comment type="subcellular location">
    <subcellularLocation>
        <location evidence="1">Cell membrane</location>
        <topology evidence="1">Lipid-anchor</topology>
    </subcellularLocation>
</comment>
<dbReference type="Proteomes" id="UP000239352">
    <property type="component" value="Unassembled WGS sequence"/>
</dbReference>
<evidence type="ECO:0000256" key="2">
    <source>
        <dbReference type="ARBA" id="ARBA00005695"/>
    </source>
</evidence>